<proteinExistence type="predicted"/>
<keyword evidence="2" id="KW-0813">Transport</keyword>
<dbReference type="InParanoid" id="E2C8K0"/>
<evidence type="ECO:0000256" key="5">
    <source>
        <dbReference type="ARBA" id="ARBA00023010"/>
    </source>
</evidence>
<keyword evidence="7" id="KW-1015">Disulfide bond</keyword>
<organism evidence="11">
    <name type="scientific">Harpegnathos saltator</name>
    <name type="common">Jerdon's jumping ant</name>
    <dbReference type="NCBI Taxonomy" id="610380"/>
    <lineage>
        <taxon>Eukaryota</taxon>
        <taxon>Metazoa</taxon>
        <taxon>Ecdysozoa</taxon>
        <taxon>Arthropoda</taxon>
        <taxon>Hexapoda</taxon>
        <taxon>Insecta</taxon>
        <taxon>Pterygota</taxon>
        <taxon>Neoptera</taxon>
        <taxon>Endopterygota</taxon>
        <taxon>Hymenoptera</taxon>
        <taxon>Apocrita</taxon>
        <taxon>Aculeata</taxon>
        <taxon>Formicoidea</taxon>
        <taxon>Formicidae</taxon>
        <taxon>Ponerinae</taxon>
        <taxon>Ponerini</taxon>
        <taxon>Harpegnathos</taxon>
    </lineage>
</organism>
<evidence type="ECO:0000256" key="6">
    <source>
        <dbReference type="ARBA" id="ARBA00023128"/>
    </source>
</evidence>
<evidence type="ECO:0000256" key="8">
    <source>
        <dbReference type="ARBA" id="ARBA00023284"/>
    </source>
</evidence>
<evidence type="ECO:0000256" key="7">
    <source>
        <dbReference type="ARBA" id="ARBA00023157"/>
    </source>
</evidence>
<evidence type="ECO:0000256" key="9">
    <source>
        <dbReference type="SAM" id="MobiDB-lite"/>
    </source>
</evidence>
<protein>
    <submittedName>
        <fullName evidence="10">Mitochondrial intermembrane space import and assembly protein 40</fullName>
    </submittedName>
</protein>
<comment type="subcellular location">
    <subcellularLocation>
        <location evidence="1">Mitochondrion</location>
    </subcellularLocation>
</comment>
<keyword evidence="8" id="KW-0676">Redox-active center</keyword>
<keyword evidence="3" id="KW-0653">Protein transport</keyword>
<reference evidence="10 11" key="1">
    <citation type="journal article" date="2010" name="Science">
        <title>Genomic comparison of the ants Camponotus floridanus and Harpegnathos saltator.</title>
        <authorList>
            <person name="Bonasio R."/>
            <person name="Zhang G."/>
            <person name="Ye C."/>
            <person name="Mutti N.S."/>
            <person name="Fang X."/>
            <person name="Qin N."/>
            <person name="Donahue G."/>
            <person name="Yang P."/>
            <person name="Li Q."/>
            <person name="Li C."/>
            <person name="Zhang P."/>
            <person name="Huang Z."/>
            <person name="Berger S.L."/>
            <person name="Reinberg D."/>
            <person name="Wang J."/>
            <person name="Liebig J."/>
        </authorList>
    </citation>
    <scope>NUCLEOTIDE SEQUENCE [LARGE SCALE GENOMIC DNA]</scope>
    <source>
        <strain evidence="10 11">R22 G/1</strain>
    </source>
</reference>
<dbReference type="GO" id="GO:0005758">
    <property type="term" value="C:mitochondrial intermembrane space"/>
    <property type="evidence" value="ECO:0007669"/>
    <property type="project" value="TreeGrafter"/>
</dbReference>
<dbReference type="OrthoDB" id="7481291at2759"/>
<name>E2C8K0_HARSA</name>
<dbReference type="PROSITE" id="PS51808">
    <property type="entry name" value="CHCH"/>
    <property type="match status" value="1"/>
</dbReference>
<evidence type="ECO:0000256" key="4">
    <source>
        <dbReference type="ARBA" id="ARBA00023002"/>
    </source>
</evidence>
<dbReference type="InterPro" id="IPR039289">
    <property type="entry name" value="CHCHD4"/>
</dbReference>
<evidence type="ECO:0000313" key="11">
    <source>
        <dbReference type="Proteomes" id="UP000008237"/>
    </source>
</evidence>
<dbReference type="STRING" id="610380.E2C8K0"/>
<keyword evidence="6" id="KW-0496">Mitochondrion</keyword>
<dbReference type="PANTHER" id="PTHR21622:SF0">
    <property type="entry name" value="COILED-COIL-HELIX-COILED-COIL-HELIX DOMAIN CONTAINING 4"/>
    <property type="match status" value="1"/>
</dbReference>
<dbReference type="GO" id="GO:0015035">
    <property type="term" value="F:protein-disulfide reductase activity"/>
    <property type="evidence" value="ECO:0007669"/>
    <property type="project" value="InterPro"/>
</dbReference>
<dbReference type="OMA" id="CFINSTN"/>
<evidence type="ECO:0000256" key="2">
    <source>
        <dbReference type="ARBA" id="ARBA00022448"/>
    </source>
</evidence>
<dbReference type="Proteomes" id="UP000008237">
    <property type="component" value="Unassembled WGS sequence"/>
</dbReference>
<dbReference type="EMBL" id="GL453666">
    <property type="protein sequence ID" value="EFN75730.1"/>
    <property type="molecule type" value="Genomic_DNA"/>
</dbReference>
<keyword evidence="5" id="KW-0811">Translocation</keyword>
<keyword evidence="11" id="KW-1185">Reference proteome</keyword>
<feature type="compositionally biased region" description="Basic and acidic residues" evidence="9">
    <location>
        <begin position="92"/>
        <end position="117"/>
    </location>
</feature>
<evidence type="ECO:0000256" key="3">
    <source>
        <dbReference type="ARBA" id="ARBA00022927"/>
    </source>
</evidence>
<feature type="compositionally biased region" description="Acidic residues" evidence="9">
    <location>
        <begin position="54"/>
        <end position="68"/>
    </location>
</feature>
<evidence type="ECO:0000256" key="1">
    <source>
        <dbReference type="ARBA" id="ARBA00004173"/>
    </source>
</evidence>
<sequence>MATGPCGLEFREAFSCFHFSTAEPKGTDCYEAFKTMQVCMSQYPALYESKGSIDDLDDDDDDDDDDDEKAAPKQSVSADSQDKRNAVTAIEGDAKIDQKTVDVSSTKEVEQSKINRM</sequence>
<accession>E2C8K0</accession>
<gene>
    <name evidence="10" type="ORF">EAI_09732</name>
</gene>
<dbReference type="PANTHER" id="PTHR21622">
    <property type="entry name" value="COILED-COIL-HELIX-COILED-COIL-HELIX DOMAIN CONTAINING 4"/>
    <property type="match status" value="1"/>
</dbReference>
<dbReference type="AlphaFoldDB" id="E2C8K0"/>
<dbReference type="Gene3D" id="1.10.287.2900">
    <property type="match status" value="1"/>
</dbReference>
<evidence type="ECO:0000313" key="10">
    <source>
        <dbReference type="EMBL" id="EFN75730.1"/>
    </source>
</evidence>
<feature type="region of interest" description="Disordered" evidence="9">
    <location>
        <begin position="50"/>
        <end position="117"/>
    </location>
</feature>
<keyword evidence="4" id="KW-0560">Oxidoreductase</keyword>
<dbReference type="GO" id="GO:0045041">
    <property type="term" value="P:protein import into mitochondrial intermembrane space"/>
    <property type="evidence" value="ECO:0007669"/>
    <property type="project" value="InterPro"/>
</dbReference>